<dbReference type="Proteomes" id="UP001055072">
    <property type="component" value="Unassembled WGS sequence"/>
</dbReference>
<evidence type="ECO:0000313" key="1">
    <source>
        <dbReference type="EMBL" id="KAI0091565.1"/>
    </source>
</evidence>
<organism evidence="1 2">
    <name type="scientific">Irpex rosettiformis</name>
    <dbReference type="NCBI Taxonomy" id="378272"/>
    <lineage>
        <taxon>Eukaryota</taxon>
        <taxon>Fungi</taxon>
        <taxon>Dikarya</taxon>
        <taxon>Basidiomycota</taxon>
        <taxon>Agaricomycotina</taxon>
        <taxon>Agaricomycetes</taxon>
        <taxon>Polyporales</taxon>
        <taxon>Irpicaceae</taxon>
        <taxon>Irpex</taxon>
    </lineage>
</organism>
<protein>
    <submittedName>
        <fullName evidence="1">Uncharacterized protein</fullName>
    </submittedName>
</protein>
<name>A0ACB8UBC5_9APHY</name>
<gene>
    <name evidence="1" type="ORF">BDY19DRAFT_991257</name>
</gene>
<keyword evidence="2" id="KW-1185">Reference proteome</keyword>
<accession>A0ACB8UBC5</accession>
<reference evidence="1" key="1">
    <citation type="journal article" date="2021" name="Environ. Microbiol.">
        <title>Gene family expansions and transcriptome signatures uncover fungal adaptations to wood decay.</title>
        <authorList>
            <person name="Hage H."/>
            <person name="Miyauchi S."/>
            <person name="Viragh M."/>
            <person name="Drula E."/>
            <person name="Min B."/>
            <person name="Chaduli D."/>
            <person name="Navarro D."/>
            <person name="Favel A."/>
            <person name="Norest M."/>
            <person name="Lesage-Meessen L."/>
            <person name="Balint B."/>
            <person name="Merenyi Z."/>
            <person name="de Eugenio L."/>
            <person name="Morin E."/>
            <person name="Martinez A.T."/>
            <person name="Baldrian P."/>
            <person name="Stursova M."/>
            <person name="Martinez M.J."/>
            <person name="Novotny C."/>
            <person name="Magnuson J.K."/>
            <person name="Spatafora J.W."/>
            <person name="Maurice S."/>
            <person name="Pangilinan J."/>
            <person name="Andreopoulos W."/>
            <person name="LaButti K."/>
            <person name="Hundley H."/>
            <person name="Na H."/>
            <person name="Kuo A."/>
            <person name="Barry K."/>
            <person name="Lipzen A."/>
            <person name="Henrissat B."/>
            <person name="Riley R."/>
            <person name="Ahrendt S."/>
            <person name="Nagy L.G."/>
            <person name="Grigoriev I.V."/>
            <person name="Martin F."/>
            <person name="Rosso M.N."/>
        </authorList>
    </citation>
    <scope>NUCLEOTIDE SEQUENCE</scope>
    <source>
        <strain evidence="1">CBS 384.51</strain>
    </source>
</reference>
<proteinExistence type="predicted"/>
<evidence type="ECO:0000313" key="2">
    <source>
        <dbReference type="Proteomes" id="UP001055072"/>
    </source>
</evidence>
<comment type="caution">
    <text evidence="1">The sequence shown here is derived from an EMBL/GenBank/DDBJ whole genome shotgun (WGS) entry which is preliminary data.</text>
</comment>
<dbReference type="EMBL" id="MU274905">
    <property type="protein sequence ID" value="KAI0091565.1"/>
    <property type="molecule type" value="Genomic_DNA"/>
</dbReference>
<sequence>MDSLRSPARSTFGRPRPSGPRRPATFKSSPNTPLGFSLPNSPDEAAPSYSGRDSPEYSSHGGSSPVTSNFNGPTAGSLESSVQPPRTTQDQAVQVSSVELTPPSLNSRPSTPSISRSTTPAVKIITKPPTLTHPPSLSFESASPIAWRGMTLETAQWTLSSGELQEVVSRAIRRTAQESYIRLLSVKTVDEELQAELERLETVKATTQAQYRFNMHRRTNLLQSILAVAGGDGDVAALGILVTQLADITAACDKYMLQLLNVADHKAQIQHVQDVHVSSALAMALRKLNTSYAKRTTEVRQSRERIEQLKGELEEAWKVAEDMAQEMDDLNNFHSGFSSEEDADDDQRVDDSVRLAEVVGITGTGVAMKARLTKLQTDATKAREDAESSKQKFVSAARKRSSRASKASLRIPRTPRRTIAPDHASVMSKASAGSGKAHSTNGVVAHVPSPRTDNSAVQKVPKIDSFLEMAPTRPVTPTTPNGPPPLPTAPPPLPDLGTDADDSSIYLVPPSDTPSVYSKHSSIGFEIPPINIHPAEDEAGSSGKGPTRRVQSMQPSPISRVPPMELPEGGSGLKRATPEHKTFDVWPWSSLKSIRRRSMPMPGTITEEDAAGSLPVEGRRSLTSPRSPSFSPSPEPRASIS</sequence>